<keyword evidence="4" id="KW-1185">Reference proteome</keyword>
<evidence type="ECO:0000256" key="1">
    <source>
        <dbReference type="SAM" id="MobiDB-lite"/>
    </source>
</evidence>
<dbReference type="InterPro" id="IPR005090">
    <property type="entry name" value="RepC_N"/>
</dbReference>
<gene>
    <name evidence="3" type="ORF">CK240_16590</name>
</gene>
<feature type="region of interest" description="Disordered" evidence="1">
    <location>
        <begin position="214"/>
        <end position="254"/>
    </location>
</feature>
<dbReference type="Pfam" id="PF03428">
    <property type="entry name" value="RP-C"/>
    <property type="match status" value="1"/>
</dbReference>
<dbReference type="RefSeq" id="WP_095641421.1">
    <property type="nucleotide sequence ID" value="NZ_NSJZ01000033.1"/>
</dbReference>
<dbReference type="Gene3D" id="1.10.10.10">
    <property type="entry name" value="Winged helix-like DNA-binding domain superfamily/Winged helix DNA-binding domain"/>
    <property type="match status" value="1"/>
</dbReference>
<dbReference type="InterPro" id="IPR047611">
    <property type="entry name" value="RepABC_RepC"/>
</dbReference>
<dbReference type="NCBIfam" id="NF040974">
    <property type="entry name" value="RepABC_RepC"/>
    <property type="match status" value="1"/>
</dbReference>
<dbReference type="AlphaFoldDB" id="A0A2A2GEL3"/>
<feature type="compositionally biased region" description="Basic and acidic residues" evidence="1">
    <location>
        <begin position="229"/>
        <end position="249"/>
    </location>
</feature>
<feature type="compositionally biased region" description="Polar residues" evidence="1">
    <location>
        <begin position="214"/>
        <end position="223"/>
    </location>
</feature>
<dbReference type="InterPro" id="IPR036388">
    <property type="entry name" value="WH-like_DNA-bd_sf"/>
</dbReference>
<dbReference type="OrthoDB" id="7488837at2"/>
<evidence type="ECO:0000313" key="4">
    <source>
        <dbReference type="Proteomes" id="UP000218023"/>
    </source>
</evidence>
<evidence type="ECO:0000313" key="3">
    <source>
        <dbReference type="EMBL" id="PAU95434.1"/>
    </source>
</evidence>
<protein>
    <recommendedName>
        <fullName evidence="2">Plasmid replication protein C N-terminal domain-containing protein</fullName>
    </recommendedName>
</protein>
<accession>A0A2A2GEL3</accession>
<dbReference type="EMBL" id="NSJZ01000033">
    <property type="protein sequence ID" value="PAU95434.1"/>
    <property type="molecule type" value="Genomic_DNA"/>
</dbReference>
<comment type="caution">
    <text evidence="3">The sequence shown here is derived from an EMBL/GenBank/DDBJ whole genome shotgun (WGS) entry which is preliminary data.</text>
</comment>
<name>A0A2A2GEL3_9RHOB</name>
<feature type="domain" description="Plasmid replication protein C N-terminal" evidence="2">
    <location>
        <begin position="28"/>
        <end position="160"/>
    </location>
</feature>
<reference evidence="3 4" key="1">
    <citation type="submission" date="2017-09" db="EMBL/GenBank/DDBJ databases">
        <title>Paracoccus alkalisoli sp. nov., isolated from saline alkaline soil.</title>
        <authorList>
            <person name="Dong X."/>
            <person name="Zhang G."/>
        </authorList>
    </citation>
    <scope>NUCLEOTIDE SEQUENCE [LARGE SCALE GENOMIC DNA]</scope>
    <source>
        <strain evidence="3 4">WN007</strain>
    </source>
</reference>
<organism evidence="3 4">
    <name type="scientific">Paracoccus salipaludis</name>
    <dbReference type="NCBI Taxonomy" id="2032623"/>
    <lineage>
        <taxon>Bacteria</taxon>
        <taxon>Pseudomonadati</taxon>
        <taxon>Pseudomonadota</taxon>
        <taxon>Alphaproteobacteria</taxon>
        <taxon>Rhodobacterales</taxon>
        <taxon>Paracoccaceae</taxon>
        <taxon>Paracoccus</taxon>
    </lineage>
</organism>
<sequence length="357" mass="39403">MTGASLYSRALERGLDPHGLVLEISSIWRTFRCLVEARARLGVSAQALGTLRALISFLKDMGEPCVYASNRTISGRAEGISERTIRRHVGELAAAGLLVRNDSANGKRYRVDHPAGHSEAYGFDLSPLVRRAQEIASIAAEVAEERKLVTWHRKRLSVLLYRLECHGDPKGTASVCRPALRRKLAASVFESLCEGVELELHELDAGCAVDQQSSVEAPQTGHLSANDGESDRHKISSETIRKESERPAPDETPAQHAATLLEKLRTTCAEAMAYAQRIPESMWEVEEHAWTLARWCGIGPDILGTAIKRLGRRKTAITVIGLFSRMNRIRNLPAYFNALTIGRRSTGFDPMKLLSLS</sequence>
<proteinExistence type="predicted"/>
<dbReference type="Proteomes" id="UP000218023">
    <property type="component" value="Unassembled WGS sequence"/>
</dbReference>
<evidence type="ECO:0000259" key="2">
    <source>
        <dbReference type="Pfam" id="PF03428"/>
    </source>
</evidence>